<keyword evidence="6" id="KW-1185">Reference proteome</keyword>
<dbReference type="InterPro" id="IPR039421">
    <property type="entry name" value="Type_1_exporter"/>
</dbReference>
<reference evidence="5 6" key="1">
    <citation type="submission" date="2015-03" db="EMBL/GenBank/DDBJ databases">
        <title>Genomics and transcriptomics of the oil-accumulating basidiomycete yeast T. oleaginosus allow insights into substrate utilization and the diverse evolutionary trajectories of mating systems in fungi.</title>
        <authorList>
            <consortium name="DOE Joint Genome Institute"/>
            <person name="Kourist R."/>
            <person name="Kracht O."/>
            <person name="Bracharz F."/>
            <person name="Lipzen A."/>
            <person name="Nolan M."/>
            <person name="Ohm R."/>
            <person name="Grigoriev I."/>
            <person name="Sun S."/>
            <person name="Heitman J."/>
            <person name="Bruck T."/>
            <person name="Nowrousian M."/>
        </authorList>
    </citation>
    <scope>NUCLEOTIDE SEQUENCE [LARGE SCALE GENOMIC DNA]</scope>
    <source>
        <strain evidence="5 6">IBC0246</strain>
    </source>
</reference>
<evidence type="ECO:0000313" key="6">
    <source>
        <dbReference type="Proteomes" id="UP000053611"/>
    </source>
</evidence>
<dbReference type="OrthoDB" id="6500128at2759"/>
<dbReference type="PROSITE" id="PS50893">
    <property type="entry name" value="ABC_TRANSPORTER_2"/>
    <property type="match status" value="1"/>
</dbReference>
<evidence type="ECO:0000259" key="4">
    <source>
        <dbReference type="PROSITE" id="PS50893"/>
    </source>
</evidence>
<dbReference type="SUPFAM" id="SSF52540">
    <property type="entry name" value="P-loop containing nucleoside triphosphate hydrolases"/>
    <property type="match status" value="1"/>
</dbReference>
<dbReference type="GO" id="GO:0005524">
    <property type="term" value="F:ATP binding"/>
    <property type="evidence" value="ECO:0007669"/>
    <property type="project" value="UniProtKB-KW"/>
</dbReference>
<dbReference type="GeneID" id="28979895"/>
<dbReference type="InterPro" id="IPR027417">
    <property type="entry name" value="P-loop_NTPase"/>
</dbReference>
<dbReference type="Gene3D" id="3.40.50.300">
    <property type="entry name" value="P-loop containing nucleotide triphosphate hydrolases"/>
    <property type="match status" value="1"/>
</dbReference>
<keyword evidence="2" id="KW-0067">ATP-binding</keyword>
<keyword evidence="5" id="KW-0378">Hydrolase</keyword>
<dbReference type="InterPro" id="IPR003439">
    <property type="entry name" value="ABC_transporter-like_ATP-bd"/>
</dbReference>
<name>A0A0J1B2F2_9TREE</name>
<evidence type="ECO:0000256" key="2">
    <source>
        <dbReference type="ARBA" id="ARBA00022840"/>
    </source>
</evidence>
<dbReference type="EMBL" id="KQ087213">
    <property type="protein sequence ID" value="KLT41784.1"/>
    <property type="molecule type" value="Genomic_DNA"/>
</dbReference>
<feature type="region of interest" description="Disordered" evidence="3">
    <location>
        <begin position="181"/>
        <end position="201"/>
    </location>
</feature>
<dbReference type="GO" id="GO:0034040">
    <property type="term" value="F:ATPase-coupled lipid transmembrane transporter activity"/>
    <property type="evidence" value="ECO:0007669"/>
    <property type="project" value="TreeGrafter"/>
</dbReference>
<dbReference type="PANTHER" id="PTHR24221:SF646">
    <property type="entry name" value="HAEMOLYSIN SECRETION ATP-BINDING PROTEIN"/>
    <property type="match status" value="1"/>
</dbReference>
<organism evidence="5 6">
    <name type="scientific">Cutaneotrichosporon oleaginosum</name>
    <dbReference type="NCBI Taxonomy" id="879819"/>
    <lineage>
        <taxon>Eukaryota</taxon>
        <taxon>Fungi</taxon>
        <taxon>Dikarya</taxon>
        <taxon>Basidiomycota</taxon>
        <taxon>Agaricomycotina</taxon>
        <taxon>Tremellomycetes</taxon>
        <taxon>Trichosporonales</taxon>
        <taxon>Trichosporonaceae</taxon>
        <taxon>Cutaneotrichosporon</taxon>
    </lineage>
</organism>
<gene>
    <name evidence="5" type="ORF">CC85DRAFT_107268</name>
</gene>
<dbReference type="AlphaFoldDB" id="A0A0J1B2F2"/>
<evidence type="ECO:0000256" key="1">
    <source>
        <dbReference type="ARBA" id="ARBA00022741"/>
    </source>
</evidence>
<dbReference type="STRING" id="879819.A0A0J1B2F2"/>
<dbReference type="Pfam" id="PF00005">
    <property type="entry name" value="ABC_tran"/>
    <property type="match status" value="1"/>
</dbReference>
<proteinExistence type="predicted"/>
<evidence type="ECO:0000256" key="3">
    <source>
        <dbReference type="SAM" id="MobiDB-lite"/>
    </source>
</evidence>
<accession>A0A0J1B2F2</accession>
<protein>
    <submittedName>
        <fullName evidence="5">p-loop containing nucleoside triphosphate hydrolase protein</fullName>
    </submittedName>
</protein>
<sequence length="343" mass="37581">MFRGGFSALAYCAALDLLQSQENGDFIDYETRRDDVGMRIEAKGLHFTYSGCQEPTLHDINLTVEPGTTLAIVGFNGSGKTTLLRLLLGLMGMEGTTGNLKINGLAIDQYQPSTLFNRMSCCFQEHAKFPESLRFNIGVGDVERFDDDTALMAAAKIGGVEGLSQELGGFDRLLNPSDAAEAMKADEEDLEEEGDVRRRPAASLSRGQWQRIAIGRAFLKTEIAGGVDLCVYDEPTASLDPVAEHDLMERISSLSRKSGRTTTIFVSHRLASVRRADQIAFMEKGRIVELGTHAELLALRGRFFRFWELQSKAFVDDSNEGADVSDAEKAEVDELGSHAEIGA</sequence>
<dbReference type="CDD" id="cd03228">
    <property type="entry name" value="ABCC_MRP_Like"/>
    <property type="match status" value="1"/>
</dbReference>
<dbReference type="GO" id="GO:0016887">
    <property type="term" value="F:ATP hydrolysis activity"/>
    <property type="evidence" value="ECO:0007669"/>
    <property type="project" value="InterPro"/>
</dbReference>
<keyword evidence="1" id="KW-0547">Nucleotide-binding</keyword>
<evidence type="ECO:0000313" key="5">
    <source>
        <dbReference type="EMBL" id="KLT41784.1"/>
    </source>
</evidence>
<dbReference type="Proteomes" id="UP000053611">
    <property type="component" value="Unassembled WGS sequence"/>
</dbReference>
<dbReference type="SMART" id="SM00382">
    <property type="entry name" value="AAA"/>
    <property type="match status" value="1"/>
</dbReference>
<dbReference type="PANTHER" id="PTHR24221">
    <property type="entry name" value="ATP-BINDING CASSETTE SUB-FAMILY B"/>
    <property type="match status" value="1"/>
</dbReference>
<dbReference type="RefSeq" id="XP_018278275.1">
    <property type="nucleotide sequence ID" value="XM_018419292.1"/>
</dbReference>
<feature type="domain" description="ABC transporter" evidence="4">
    <location>
        <begin position="40"/>
        <end position="309"/>
    </location>
</feature>
<dbReference type="InterPro" id="IPR003593">
    <property type="entry name" value="AAA+_ATPase"/>
</dbReference>